<sequence>MSNKVRVALLGLGSVGEIFAENFLEKIQEEHANVEIVAVASRDLESPVAMGFVHSKIPVFRDALEVIDLGEKVDIIFDLTGNAQLRKDLRARLQETNNRHTVIAPEVVAHLLWSFFGEVGELPRSSQTGY</sequence>
<dbReference type="OrthoDB" id="9810660at2"/>
<dbReference type="Proteomes" id="UP000286806">
    <property type="component" value="Unassembled WGS sequence"/>
</dbReference>
<dbReference type="RefSeq" id="WP_124705363.1">
    <property type="nucleotide sequence ID" value="NZ_BGOW01000021.1"/>
</dbReference>
<dbReference type="InterPro" id="IPR036291">
    <property type="entry name" value="NAD(P)-bd_dom_sf"/>
</dbReference>
<comment type="caution">
    <text evidence="1">The sequence shown here is derived from an EMBL/GenBank/DDBJ whole genome shotgun (WGS) entry which is preliminary data.</text>
</comment>
<evidence type="ECO:0000313" key="1">
    <source>
        <dbReference type="EMBL" id="GBL46574.1"/>
    </source>
</evidence>
<organism evidence="1 2">
    <name type="scientific">Sulfuriferula multivorans</name>
    <dbReference type="NCBI Taxonomy" id="1559896"/>
    <lineage>
        <taxon>Bacteria</taxon>
        <taxon>Pseudomonadati</taxon>
        <taxon>Pseudomonadota</taxon>
        <taxon>Betaproteobacteria</taxon>
        <taxon>Nitrosomonadales</taxon>
        <taxon>Sulfuricellaceae</taxon>
        <taxon>Sulfuriferula</taxon>
    </lineage>
</organism>
<evidence type="ECO:0008006" key="3">
    <source>
        <dbReference type="Google" id="ProtNLM"/>
    </source>
</evidence>
<proteinExistence type="predicted"/>
<name>A0A401JG29_9PROT</name>
<reference evidence="1 2" key="1">
    <citation type="journal article" date="2019" name="Front. Microbiol.">
        <title>Genomes of Neutrophilic Sulfur-Oxidizing Chemolithoautotrophs Representing 9 Proteobacterial Species From 8 Genera.</title>
        <authorList>
            <person name="Watanabe T."/>
            <person name="Kojima H."/>
            <person name="Umezawa K."/>
            <person name="Hori C."/>
            <person name="Takasuka T.E."/>
            <person name="Kato Y."/>
            <person name="Fukui M."/>
        </authorList>
    </citation>
    <scope>NUCLEOTIDE SEQUENCE [LARGE SCALE GENOMIC DNA]</scope>
    <source>
        <strain evidence="1 2">TTN</strain>
    </source>
</reference>
<evidence type="ECO:0000313" key="2">
    <source>
        <dbReference type="Proteomes" id="UP000286806"/>
    </source>
</evidence>
<dbReference type="SUPFAM" id="SSF51735">
    <property type="entry name" value="NAD(P)-binding Rossmann-fold domains"/>
    <property type="match status" value="1"/>
</dbReference>
<dbReference type="AlphaFoldDB" id="A0A401JG29"/>
<dbReference type="Gene3D" id="3.40.50.720">
    <property type="entry name" value="NAD(P)-binding Rossmann-like Domain"/>
    <property type="match status" value="1"/>
</dbReference>
<protein>
    <recommendedName>
        <fullName evidence="3">Aspartate/homoserine dehydrogenase NAD-binding domain-containing protein</fullName>
    </recommendedName>
</protein>
<dbReference type="EMBL" id="BGOW01000021">
    <property type="protein sequence ID" value="GBL46574.1"/>
    <property type="molecule type" value="Genomic_DNA"/>
</dbReference>
<accession>A0A401JG29</accession>
<gene>
    <name evidence="1" type="ORF">SFMTTN_2389</name>
</gene>
<keyword evidence="2" id="KW-1185">Reference proteome</keyword>